<dbReference type="FunFam" id="3.40.50.1980:FF:000014">
    <property type="entry name" value="Ferrienterobactin-binding periplasmic protein FepB"/>
    <property type="match status" value="1"/>
</dbReference>
<evidence type="ECO:0000256" key="10">
    <source>
        <dbReference type="ARBA" id="ARBA00071180"/>
    </source>
</evidence>
<evidence type="ECO:0000256" key="3">
    <source>
        <dbReference type="ARBA" id="ARBA00022448"/>
    </source>
</evidence>
<keyword evidence="13" id="KW-1185">Reference proteome</keyword>
<evidence type="ECO:0000256" key="7">
    <source>
        <dbReference type="ARBA" id="ARBA00023004"/>
    </source>
</evidence>
<evidence type="ECO:0000256" key="1">
    <source>
        <dbReference type="ARBA" id="ARBA00004418"/>
    </source>
</evidence>
<accession>A0A4R3Z7G4</accession>
<evidence type="ECO:0000256" key="5">
    <source>
        <dbReference type="ARBA" id="ARBA00022729"/>
    </source>
</evidence>
<dbReference type="PANTHER" id="PTHR30532">
    <property type="entry name" value="IRON III DICITRATE-BINDING PERIPLASMIC PROTEIN"/>
    <property type="match status" value="1"/>
</dbReference>
<dbReference type="Proteomes" id="UP000295719">
    <property type="component" value="Unassembled WGS sequence"/>
</dbReference>
<keyword evidence="6" id="KW-0574">Periplasm</keyword>
<evidence type="ECO:0000313" key="13">
    <source>
        <dbReference type="Proteomes" id="UP000295719"/>
    </source>
</evidence>
<organism evidence="12 13">
    <name type="scientific">Biostraticola tofi</name>
    <dbReference type="NCBI Taxonomy" id="466109"/>
    <lineage>
        <taxon>Bacteria</taxon>
        <taxon>Pseudomonadati</taxon>
        <taxon>Pseudomonadota</taxon>
        <taxon>Gammaproteobacteria</taxon>
        <taxon>Enterobacterales</taxon>
        <taxon>Bruguierivoracaceae</taxon>
        <taxon>Biostraticola</taxon>
    </lineage>
</organism>
<dbReference type="AlphaFoldDB" id="A0A4R3Z7G4"/>
<comment type="subunit">
    <text evidence="9">The complex is composed of two ATP-binding proteins (FepC), two transmembrane proteins (FepD and FepG) and a solute-binding protein (FepB).</text>
</comment>
<dbReference type="PROSITE" id="PS50983">
    <property type="entry name" value="FE_B12_PBP"/>
    <property type="match status" value="1"/>
</dbReference>
<evidence type="ECO:0000259" key="11">
    <source>
        <dbReference type="PROSITE" id="PS50983"/>
    </source>
</evidence>
<dbReference type="Gene3D" id="3.40.50.1980">
    <property type="entry name" value="Nitrogenase molybdenum iron protein domain"/>
    <property type="match status" value="2"/>
</dbReference>
<evidence type="ECO:0000256" key="2">
    <source>
        <dbReference type="ARBA" id="ARBA00008814"/>
    </source>
</evidence>
<gene>
    <name evidence="12" type="ORF">EDC52_101822</name>
</gene>
<dbReference type="Pfam" id="PF01497">
    <property type="entry name" value="Peripla_BP_2"/>
    <property type="match status" value="1"/>
</dbReference>
<dbReference type="InterPro" id="IPR051313">
    <property type="entry name" value="Bact_iron-sidero_bind"/>
</dbReference>
<keyword evidence="5" id="KW-0732">Signal</keyword>
<dbReference type="GO" id="GO:0030288">
    <property type="term" value="C:outer membrane-bounded periplasmic space"/>
    <property type="evidence" value="ECO:0007669"/>
    <property type="project" value="TreeGrafter"/>
</dbReference>
<evidence type="ECO:0000256" key="8">
    <source>
        <dbReference type="ARBA" id="ARBA00023065"/>
    </source>
</evidence>
<dbReference type="GO" id="GO:1901678">
    <property type="term" value="P:iron coordination entity transport"/>
    <property type="evidence" value="ECO:0007669"/>
    <property type="project" value="UniProtKB-ARBA"/>
</dbReference>
<name>A0A4R3Z7G4_9GAMM</name>
<keyword evidence="7" id="KW-0408">Iron</keyword>
<evidence type="ECO:0000256" key="6">
    <source>
        <dbReference type="ARBA" id="ARBA00022764"/>
    </source>
</evidence>
<comment type="caution">
    <text evidence="12">The sequence shown here is derived from an EMBL/GenBank/DDBJ whole genome shotgun (WGS) entry which is preliminary data.</text>
</comment>
<keyword evidence="8" id="KW-0406">Ion transport</keyword>
<dbReference type="SUPFAM" id="SSF53807">
    <property type="entry name" value="Helical backbone' metal receptor"/>
    <property type="match status" value="1"/>
</dbReference>
<dbReference type="InterPro" id="IPR002491">
    <property type="entry name" value="ABC_transptr_periplasmic_BD"/>
</dbReference>
<evidence type="ECO:0000256" key="9">
    <source>
        <dbReference type="ARBA" id="ARBA00065878"/>
    </source>
</evidence>
<dbReference type="FunFam" id="3.40.50.1980:FF:000009">
    <property type="entry name" value="Iron-enterobactin transporter periplasmic binding protein"/>
    <property type="match status" value="1"/>
</dbReference>
<protein>
    <recommendedName>
        <fullName evidence="10">Ferric enterobactin-binding periplasmic protein FepB</fullName>
    </recommendedName>
</protein>
<keyword evidence="3" id="KW-0813">Transport</keyword>
<dbReference type="PANTHER" id="PTHR30532:SF24">
    <property type="entry name" value="FERRIC ENTEROBACTIN-BINDING PERIPLASMIC PROTEIN FEPB"/>
    <property type="match status" value="1"/>
</dbReference>
<evidence type="ECO:0000313" key="12">
    <source>
        <dbReference type="EMBL" id="TCW00465.1"/>
    </source>
</evidence>
<comment type="subcellular location">
    <subcellularLocation>
        <location evidence="1">Periplasm</location>
    </subcellularLocation>
</comment>
<comment type="similarity">
    <text evidence="2">Belongs to the bacterial solute-binding protein 8 family.</text>
</comment>
<reference evidence="12 13" key="1">
    <citation type="submission" date="2019-03" db="EMBL/GenBank/DDBJ databases">
        <title>Genomic Encyclopedia of Type Strains, Phase IV (KMG-IV): sequencing the most valuable type-strain genomes for metagenomic binning, comparative biology and taxonomic classification.</title>
        <authorList>
            <person name="Goeker M."/>
        </authorList>
    </citation>
    <scope>NUCLEOTIDE SEQUENCE [LARGE SCALE GENOMIC DNA]</scope>
    <source>
        <strain evidence="12 13">DSM 19580</strain>
    </source>
</reference>
<dbReference type="EMBL" id="SMCR01000001">
    <property type="protein sequence ID" value="TCW00465.1"/>
    <property type="molecule type" value="Genomic_DNA"/>
</dbReference>
<proteinExistence type="inferred from homology"/>
<keyword evidence="4" id="KW-0410">Iron transport</keyword>
<sequence length="331" mass="35264">MVTGAKATINAGLAAILLGVIAWAAALGPVLAADEGWPRTIQTLKGPLKLERAPQRIVSTSVTLTGTLLAINAPVIASGATHPNSRIADGQGFLTQWGDIARQRQVSVLYQSLPNAEAVAANAPDLIIIAATGGDSALALYDQLSVIAPTLLINYDDKSWQQLAVQLGEATGHELDAANTISAFEQRVSKVKASMTLPPQPVSAFVYQEDGKGANLWTSASAQGRLLEELGFSLAPVPESVRGNHSMGQRKDIVQIGGENMASGLAGNTWLLFSADQSSVEALKKNRFLAQQPAVRRQHVYAMGKDTFRLDYYSAGNLLDRLEAQFVRQSH</sequence>
<evidence type="ECO:0000256" key="4">
    <source>
        <dbReference type="ARBA" id="ARBA00022496"/>
    </source>
</evidence>
<feature type="domain" description="Fe/B12 periplasmic-binding" evidence="11">
    <location>
        <begin position="56"/>
        <end position="330"/>
    </location>
</feature>
<dbReference type="NCBIfam" id="NF008200">
    <property type="entry name" value="PRK10957.1"/>
    <property type="match status" value="1"/>
</dbReference>